<keyword evidence="2" id="KW-1185">Reference proteome</keyword>
<sequence length="175" mass="20907">METKVKRSNFAKVVENFQEWEHYVNYESHDRELWQMPNGLLSSQIERSSSIQKIHQTIDHYLGVLSFFEIHEQGRKAFSFFDMWATDPQFPQIVRDVWSTSIQGTKMFAISKKLELLQHPLRKLNKEVLYAKAKNALNDIMVHIQQQPQNKLLYIEEKVAMENVQTWKQRLDSFY</sequence>
<gene>
    <name evidence="1" type="ORF">Cgig2_019148</name>
</gene>
<protein>
    <submittedName>
        <fullName evidence="1">Uncharacterized protein</fullName>
    </submittedName>
</protein>
<reference evidence="1" key="1">
    <citation type="submission" date="2022-04" db="EMBL/GenBank/DDBJ databases">
        <title>Carnegiea gigantea Genome sequencing and assembly v2.</title>
        <authorList>
            <person name="Copetti D."/>
            <person name="Sanderson M.J."/>
            <person name="Burquez A."/>
            <person name="Wojciechowski M.F."/>
        </authorList>
    </citation>
    <scope>NUCLEOTIDE SEQUENCE</scope>
    <source>
        <strain evidence="1">SGP5-SGP5p</strain>
        <tissue evidence="1">Aerial part</tissue>
    </source>
</reference>
<dbReference type="EMBL" id="JAKOGI010000782">
    <property type="protein sequence ID" value="KAJ8430576.1"/>
    <property type="molecule type" value="Genomic_DNA"/>
</dbReference>
<dbReference type="Proteomes" id="UP001153076">
    <property type="component" value="Unassembled WGS sequence"/>
</dbReference>
<dbReference type="OrthoDB" id="1750242at2759"/>
<comment type="caution">
    <text evidence="1">The sequence shown here is derived from an EMBL/GenBank/DDBJ whole genome shotgun (WGS) entry which is preliminary data.</text>
</comment>
<evidence type="ECO:0000313" key="2">
    <source>
        <dbReference type="Proteomes" id="UP001153076"/>
    </source>
</evidence>
<dbReference type="AlphaFoldDB" id="A0A9Q1Q703"/>
<proteinExistence type="predicted"/>
<accession>A0A9Q1Q703</accession>
<name>A0A9Q1Q703_9CARY</name>
<organism evidence="1 2">
    <name type="scientific">Carnegiea gigantea</name>
    <dbReference type="NCBI Taxonomy" id="171969"/>
    <lineage>
        <taxon>Eukaryota</taxon>
        <taxon>Viridiplantae</taxon>
        <taxon>Streptophyta</taxon>
        <taxon>Embryophyta</taxon>
        <taxon>Tracheophyta</taxon>
        <taxon>Spermatophyta</taxon>
        <taxon>Magnoliopsida</taxon>
        <taxon>eudicotyledons</taxon>
        <taxon>Gunneridae</taxon>
        <taxon>Pentapetalae</taxon>
        <taxon>Caryophyllales</taxon>
        <taxon>Cactineae</taxon>
        <taxon>Cactaceae</taxon>
        <taxon>Cactoideae</taxon>
        <taxon>Echinocereeae</taxon>
        <taxon>Carnegiea</taxon>
    </lineage>
</organism>
<evidence type="ECO:0000313" key="1">
    <source>
        <dbReference type="EMBL" id="KAJ8430576.1"/>
    </source>
</evidence>